<feature type="domain" description="Nepovirus coat protein" evidence="4">
    <location>
        <begin position="1232"/>
        <end position="1399"/>
    </location>
</feature>
<dbReference type="Pfam" id="PF03391">
    <property type="entry name" value="Nepo_coat"/>
    <property type="match status" value="1"/>
</dbReference>
<dbReference type="EMBL" id="BK065091">
    <property type="protein sequence ID" value="DBA54760.1"/>
    <property type="molecule type" value="Genomic_RNA"/>
</dbReference>
<keyword evidence="3" id="KW-0946">Virion</keyword>
<dbReference type="InterPro" id="IPR029053">
    <property type="entry name" value="Viral_coat"/>
</dbReference>
<evidence type="ECO:0000256" key="2">
    <source>
        <dbReference type="ARBA" id="ARBA00022561"/>
    </source>
</evidence>
<name>A0AAT9JAN1_9SECO</name>
<comment type="subcellular location">
    <subcellularLocation>
        <location evidence="1">Virion</location>
    </subcellularLocation>
</comment>
<dbReference type="InterPro" id="IPR005054">
    <property type="entry name" value="Nepo_coat"/>
</dbReference>
<evidence type="ECO:0000259" key="5">
    <source>
        <dbReference type="Pfam" id="PF03688"/>
    </source>
</evidence>
<accession>A0AAT9JAN1</accession>
<evidence type="ECO:0000256" key="1">
    <source>
        <dbReference type="ARBA" id="ARBA00004328"/>
    </source>
</evidence>
<dbReference type="Pfam" id="PF03689">
    <property type="entry name" value="Nepo_coat_N"/>
    <property type="match status" value="1"/>
</dbReference>
<dbReference type="InterPro" id="IPR005305">
    <property type="entry name" value="Nepo_coat_C"/>
</dbReference>
<evidence type="ECO:0000259" key="4">
    <source>
        <dbReference type="Pfam" id="PF03391"/>
    </source>
</evidence>
<dbReference type="Gene3D" id="2.60.120.20">
    <property type="match status" value="2"/>
</dbReference>
<sequence>MQECYDTAISEGVEAYRLNHLRDFFLRRYAADPSTSNYAKLEKTFISCVQEMTVNVLAMRAETARKAAAATAVLKKAVASVAIAIRAAARPVVLKRLFQRRVGRAVYALPLLPSVGSFVPSWVTLSGPGFTEPCYAVRCAHCSCGVAHPSPMRDLMSLISSSFGFVPSKSILPSLRTLCPQGSKMGVMSHLSFSSPSSYFRNWISAPSSASPQPEGLLVQQPVKVASEWVPSEPIQGPLSERVSLFARAKTLAKGASRRSFTVLRACLRAAGKVATAVATVTPLGVAADGTPSVPSAVERYNTVKQQVYEAILKPHIPCAPPLPPPFKVRSGPLSLPPPRWSHRHRGDFKGASFAPFCYDPSLLRAHCLRRYKPLGRPVFQYRPFSLSPPIVGRFTQKKCEPFCFEILGPNIPVPPPLPPPFKVRSGPLSLPSPRWSLRHRGDFVGSHFSSFSFNEDLLSKSSYFLGNPLFFDSGDSLSFFSSLEVVIEESMIPRDDLQHEPRFLLSAHVRPKHPCLGPKSPSEGHRASRRYVLNSLGPRKLCEASYVLRDRTKEFGSFSFGLSRQLLSMNRDLEYSLHYGEYESVCGLQAFYTAATCLRKCVWGKAVKSLPYRHISPPRSIPLCKRDFYNAMQRELSLGTSDKIENQMEPSPPVIAGGGGLGIRICSTPFLRADTRIKSGSVVQALKNLIPIGPQMCHAGAYGGSYDRTQEDLDEQSKLDESTGAVLPLSALVESLRDKPKGKFRNAYEGHVGESSVRLTEADVFEPVNYWKKKFGNPGTVTTYNMGVDNYCVDFPDSSGVWRYTPLPRMEPEVLRKLAERKGLSSSNSIALDIGIESMVPQGIPIVAFSCIIDDDMQNVEQATISGNFFNLAEDKARSLQLPLVRTSLNRLLSEVGGCQDRLYMATTFPFCGGKDGRPAFQYGTKEFQEHSKSAYETASRMRSSWEDLLAANRKADKRLVAGLNTIAGVCQGFDQQVGDIPPLEVKLKPASRGETLTINNGVVSAPSFNRCSSLRIPEIRMGSKKYGKLPIFDRADTSGSTYEDTPPRHSTAHGGQVADTSLIYVKVGTVAKDAKEGTVVGTVNLRQEVAAAGHRFSLDWLARGLIAPSFRFTLTMPVNPFVGVTLGVCFDFFNRLDPKVLGEKKLPVHLAGMLHNFVFPLSAGPVHEFSVNFAREAGAGLFPTADAFLNPRVVLYVVTDNAMPCSEDWRYCFRIFSEAPEQSGLALKSPYLTLPGEFGNKLTLDTWRGPYSFDLGSASSSFSHSFNLNFARTEHYLEGKTTRSLVGAICSLLQGYGGTLRGRVVRVGTALVACSLMVGLLYKKELARVSELSLMPNMLLPAGEGDFALKVQSPFGRLSLLDDDVKFVIIPDAGPIAAKDVIAPYSFMVYFDCLEQDEGLPPRVIGEVLNFNWATLHQFTVNEFRFQIPARLSDLVLKGCTVSMRNNPLATIIGSCGFFRGRMQVVFEWMLNTTLTTPSSGVQVSTWRGHLPFDDKKGEMLQSHVVSLSQGSTLGWKLEVANFSGFVASAATPTYQECLVDFWTDQAKYLKFLNVNVILDPGFEIYGRSILPLKA</sequence>
<evidence type="ECO:0000313" key="7">
    <source>
        <dbReference type="EMBL" id="DBA54760.1"/>
    </source>
</evidence>
<feature type="domain" description="Nepovirus coat protein C-terminal" evidence="5">
    <location>
        <begin position="1410"/>
        <end position="1571"/>
    </location>
</feature>
<dbReference type="SUPFAM" id="SSF88633">
    <property type="entry name" value="Positive stranded ssRNA viruses"/>
    <property type="match status" value="3"/>
</dbReference>
<dbReference type="GO" id="GO:0019028">
    <property type="term" value="C:viral capsid"/>
    <property type="evidence" value="ECO:0007669"/>
    <property type="project" value="UniProtKB-KW"/>
</dbReference>
<dbReference type="InterPro" id="IPR005306">
    <property type="entry name" value="Nepo_coat_N"/>
</dbReference>
<feature type="domain" description="Nepovirus coat protein N-terminal" evidence="6">
    <location>
        <begin position="1065"/>
        <end position="1145"/>
    </location>
</feature>
<proteinExistence type="predicted"/>
<evidence type="ECO:0000256" key="3">
    <source>
        <dbReference type="ARBA" id="ARBA00022844"/>
    </source>
</evidence>
<evidence type="ECO:0000259" key="6">
    <source>
        <dbReference type="Pfam" id="PF03689"/>
    </source>
</evidence>
<reference evidence="7" key="1">
    <citation type="submission" date="2023-11" db="EMBL/GenBank/DDBJ databases">
        <authorList>
            <person name="Sidharthan V.K."/>
            <person name="Reddy V."/>
            <person name="Kiran G."/>
            <person name="Rajeswari V."/>
            <person name="Baranwal V.K."/>
        </authorList>
    </citation>
    <scope>NUCLEOTIDE SEQUENCE</scope>
    <source>
        <strain evidence="7">Hom kan</strain>
    </source>
</reference>
<dbReference type="GO" id="GO:0005198">
    <property type="term" value="F:structural molecule activity"/>
    <property type="evidence" value="ECO:0007669"/>
    <property type="project" value="InterPro"/>
</dbReference>
<reference evidence="7" key="2">
    <citation type="journal article" date="2024" name="Arch. Virol.">
        <title>Probing of plant transcriptomes reveals the hidden genetic diversity of the family Secoviridae.</title>
        <authorList>
            <person name="Sidharthan V.K."/>
            <person name="Reddy V."/>
            <person name="Kiran G."/>
            <person name="Rajeswari V."/>
            <person name="Baranwal V.K."/>
            <person name="Kumar M.K."/>
            <person name="Kumar K.S."/>
        </authorList>
    </citation>
    <scope>NUCLEOTIDE SEQUENCE</scope>
    <source>
        <strain evidence="7">Hom kan</strain>
    </source>
</reference>
<organism evidence="7">
    <name type="scientific">Homalium kanaliense nepovirus</name>
    <dbReference type="NCBI Taxonomy" id="3115781"/>
    <lineage>
        <taxon>Viruses</taxon>
        <taxon>Riboviria</taxon>
        <taxon>Orthornavirae</taxon>
        <taxon>Pisuviricota</taxon>
        <taxon>Pisoniviricetes</taxon>
        <taxon>Picornavirales</taxon>
        <taxon>Secoviridae</taxon>
        <taxon>Comovirinae</taxon>
        <taxon>Nepovirus</taxon>
    </lineage>
</organism>
<dbReference type="Pfam" id="PF03688">
    <property type="entry name" value="Nepo_coat_C"/>
    <property type="match status" value="1"/>
</dbReference>
<keyword evidence="2" id="KW-0167">Capsid protein</keyword>
<protein>
    <submittedName>
        <fullName evidence="7">Polyprotein</fullName>
    </submittedName>
</protein>